<dbReference type="PANTHER" id="PTHR45724">
    <property type="entry name" value="AQUAPORIN NIP2-1"/>
    <property type="match status" value="1"/>
</dbReference>
<comment type="subcellular location">
    <subcellularLocation>
        <location evidence="1">Membrane</location>
        <topology evidence="1">Multi-pass membrane protein</topology>
    </subcellularLocation>
</comment>
<dbReference type="EMBL" id="CADCUS010000436">
    <property type="protein sequence ID" value="CAA9426498.1"/>
    <property type="molecule type" value="Genomic_DNA"/>
</dbReference>
<dbReference type="PROSITE" id="PS00221">
    <property type="entry name" value="MIP"/>
    <property type="match status" value="1"/>
</dbReference>
<proteinExistence type="inferred from homology"/>
<keyword evidence="2 6" id="KW-0813">Transport</keyword>
<feature type="transmembrane region" description="Helical" evidence="7">
    <location>
        <begin position="146"/>
        <end position="166"/>
    </location>
</feature>
<dbReference type="Pfam" id="PF00230">
    <property type="entry name" value="MIP"/>
    <property type="match status" value="1"/>
</dbReference>
<protein>
    <submittedName>
        <fullName evidence="8">Aquaporin Z</fullName>
    </submittedName>
</protein>
<evidence type="ECO:0000256" key="4">
    <source>
        <dbReference type="ARBA" id="ARBA00022989"/>
    </source>
</evidence>
<dbReference type="InterPro" id="IPR034294">
    <property type="entry name" value="Aquaporin_transptr"/>
</dbReference>
<reference evidence="8" key="1">
    <citation type="submission" date="2020-02" db="EMBL/GenBank/DDBJ databases">
        <authorList>
            <person name="Meier V. D."/>
        </authorList>
    </citation>
    <scope>NUCLEOTIDE SEQUENCE</scope>
    <source>
        <strain evidence="8">AVDCRST_MAG66</strain>
    </source>
</reference>
<keyword evidence="3 6" id="KW-0812">Transmembrane</keyword>
<sequence length="249" mass="24565">MPQQDAAARAGLYGSRIGSNTVVAAVAEAVGTFVLVFAGTSVAVSALLDRAIAGPVFDSLATPLAFGLALLVVVASIGHVSGAHVNPAVTLGLAVTGRFPWRYVPAYLVAQIVGAVLGALATWATAGEAGRSDANLAATIPGADVGGGQAVLVEAMVTFVLVFVVVSVATDERVPPALAPTAVGAALAIGVLIAGPVTGGAVNPVRALGPALVAGQYTQLWVYLVGPLVGGVVAALLYDRLLAKGDAPS</sequence>
<evidence type="ECO:0000256" key="7">
    <source>
        <dbReference type="SAM" id="Phobius"/>
    </source>
</evidence>
<keyword evidence="5 7" id="KW-0472">Membrane</keyword>
<dbReference type="PRINTS" id="PR00783">
    <property type="entry name" value="MINTRINSICP"/>
</dbReference>
<dbReference type="GO" id="GO:0016020">
    <property type="term" value="C:membrane"/>
    <property type="evidence" value="ECO:0007669"/>
    <property type="project" value="UniProtKB-SubCell"/>
</dbReference>
<comment type="similarity">
    <text evidence="6">Belongs to the MIP/aquaporin (TC 1.A.8) family.</text>
</comment>
<feature type="transmembrane region" description="Helical" evidence="7">
    <location>
        <begin position="104"/>
        <end position="126"/>
    </location>
</feature>
<gene>
    <name evidence="8" type="ORF">AVDCRST_MAG66-2990</name>
</gene>
<feature type="transmembrane region" description="Helical" evidence="7">
    <location>
        <begin position="21"/>
        <end position="48"/>
    </location>
</feature>
<dbReference type="GO" id="GO:0015267">
    <property type="term" value="F:channel activity"/>
    <property type="evidence" value="ECO:0007669"/>
    <property type="project" value="InterPro"/>
</dbReference>
<keyword evidence="4 7" id="KW-1133">Transmembrane helix</keyword>
<organism evidence="8">
    <name type="scientific">uncultured Pseudonocardia sp</name>
    <dbReference type="NCBI Taxonomy" id="211455"/>
    <lineage>
        <taxon>Bacteria</taxon>
        <taxon>Bacillati</taxon>
        <taxon>Actinomycetota</taxon>
        <taxon>Actinomycetes</taxon>
        <taxon>Pseudonocardiales</taxon>
        <taxon>Pseudonocardiaceae</taxon>
        <taxon>Pseudonocardia</taxon>
        <taxon>environmental samples</taxon>
    </lineage>
</organism>
<evidence type="ECO:0000256" key="3">
    <source>
        <dbReference type="ARBA" id="ARBA00022692"/>
    </source>
</evidence>
<dbReference type="Gene3D" id="1.20.1080.10">
    <property type="entry name" value="Glycerol uptake facilitator protein"/>
    <property type="match status" value="1"/>
</dbReference>
<evidence type="ECO:0000256" key="5">
    <source>
        <dbReference type="ARBA" id="ARBA00023136"/>
    </source>
</evidence>
<evidence type="ECO:0000256" key="2">
    <source>
        <dbReference type="ARBA" id="ARBA00022448"/>
    </source>
</evidence>
<dbReference type="SUPFAM" id="SSF81338">
    <property type="entry name" value="Aquaporin-like"/>
    <property type="match status" value="1"/>
</dbReference>
<evidence type="ECO:0000313" key="8">
    <source>
        <dbReference type="EMBL" id="CAA9426498.1"/>
    </source>
</evidence>
<dbReference type="AlphaFoldDB" id="A0A6J4PUJ7"/>
<evidence type="ECO:0000256" key="6">
    <source>
        <dbReference type="RuleBase" id="RU000477"/>
    </source>
</evidence>
<evidence type="ECO:0000256" key="1">
    <source>
        <dbReference type="ARBA" id="ARBA00004141"/>
    </source>
</evidence>
<dbReference type="NCBIfam" id="TIGR00861">
    <property type="entry name" value="MIP"/>
    <property type="match status" value="1"/>
</dbReference>
<feature type="transmembrane region" description="Helical" evidence="7">
    <location>
        <begin position="220"/>
        <end position="238"/>
    </location>
</feature>
<dbReference type="PANTHER" id="PTHR45724:SF13">
    <property type="entry name" value="AQUAPORIN NIP1-1-RELATED"/>
    <property type="match status" value="1"/>
</dbReference>
<dbReference type="InterPro" id="IPR023271">
    <property type="entry name" value="Aquaporin-like"/>
</dbReference>
<feature type="transmembrane region" description="Helical" evidence="7">
    <location>
        <begin position="60"/>
        <end position="83"/>
    </location>
</feature>
<accession>A0A6J4PUJ7</accession>
<name>A0A6J4PUJ7_9PSEU</name>
<dbReference type="InterPro" id="IPR000425">
    <property type="entry name" value="MIP"/>
</dbReference>
<dbReference type="InterPro" id="IPR022357">
    <property type="entry name" value="MIP_CS"/>
</dbReference>
<feature type="transmembrane region" description="Helical" evidence="7">
    <location>
        <begin position="178"/>
        <end position="200"/>
    </location>
</feature>